<dbReference type="AlphaFoldDB" id="A0A5S9M9A9"/>
<sequence>MGDILGRKLKDPRIGFLTVTDVEVSGDLQIAKVYISVLGDEKKREETLKRSCKG</sequence>
<accession>A0A5S9M9A9</accession>
<dbReference type="Proteomes" id="UP000464658">
    <property type="component" value="Chromosome"/>
</dbReference>
<dbReference type="InterPro" id="IPR000238">
    <property type="entry name" value="RbfA"/>
</dbReference>
<evidence type="ECO:0008006" key="4">
    <source>
        <dbReference type="Google" id="ProtNLM"/>
    </source>
</evidence>
<dbReference type="NCBIfam" id="TIGR00082">
    <property type="entry name" value="rbfA"/>
    <property type="match status" value="1"/>
</dbReference>
<dbReference type="PANTHER" id="PTHR33515">
    <property type="entry name" value="RIBOSOME-BINDING FACTOR A, CHLOROPLASTIC-RELATED"/>
    <property type="match status" value="1"/>
</dbReference>
<gene>
    <name evidence="2" type="ORF">BsIDN1_30760</name>
</gene>
<reference evidence="2 3" key="1">
    <citation type="submission" date="2019-12" db="EMBL/GenBank/DDBJ databases">
        <title>Full genome sequence of a Bacillus safensis strain isolated from commercially available natto in Indonesia.</title>
        <authorList>
            <person name="Yoshida M."/>
            <person name="Uomi M."/>
            <person name="Waturangi D."/>
            <person name="Ekaputri J.J."/>
            <person name="Setiamarga D.H.E."/>
        </authorList>
    </citation>
    <scope>NUCLEOTIDE SEQUENCE [LARGE SCALE GENOMIC DNA]</scope>
    <source>
        <strain evidence="2 3">IDN1</strain>
    </source>
</reference>
<organism evidence="2 3">
    <name type="scientific">Bacillus safensis</name>
    <dbReference type="NCBI Taxonomy" id="561879"/>
    <lineage>
        <taxon>Bacteria</taxon>
        <taxon>Bacillati</taxon>
        <taxon>Bacillota</taxon>
        <taxon>Bacilli</taxon>
        <taxon>Bacillales</taxon>
        <taxon>Bacillaceae</taxon>
        <taxon>Bacillus</taxon>
    </lineage>
</organism>
<dbReference type="SUPFAM" id="SSF89919">
    <property type="entry name" value="Ribosome-binding factor A, RbfA"/>
    <property type="match status" value="1"/>
</dbReference>
<dbReference type="GO" id="GO:0005829">
    <property type="term" value="C:cytosol"/>
    <property type="evidence" value="ECO:0007669"/>
    <property type="project" value="TreeGrafter"/>
</dbReference>
<dbReference type="GO" id="GO:0006364">
    <property type="term" value="P:rRNA processing"/>
    <property type="evidence" value="ECO:0007669"/>
    <property type="project" value="InterPro"/>
</dbReference>
<dbReference type="InterPro" id="IPR015946">
    <property type="entry name" value="KH_dom-like_a/b"/>
</dbReference>
<protein>
    <recommendedName>
        <fullName evidence="4">Ribosome-binding factor A</fullName>
    </recommendedName>
</protein>
<dbReference type="GO" id="GO:0043024">
    <property type="term" value="F:ribosomal small subunit binding"/>
    <property type="evidence" value="ECO:0007669"/>
    <property type="project" value="TreeGrafter"/>
</dbReference>
<name>A0A5S9M9A9_BACIA</name>
<evidence type="ECO:0000313" key="2">
    <source>
        <dbReference type="EMBL" id="BBP89458.1"/>
    </source>
</evidence>
<keyword evidence="1" id="KW-0690">Ribosome biogenesis</keyword>
<dbReference type="Pfam" id="PF02033">
    <property type="entry name" value="RBFA"/>
    <property type="match status" value="1"/>
</dbReference>
<evidence type="ECO:0000313" key="3">
    <source>
        <dbReference type="Proteomes" id="UP000464658"/>
    </source>
</evidence>
<dbReference type="EMBL" id="AP021906">
    <property type="protein sequence ID" value="BBP89458.1"/>
    <property type="molecule type" value="Genomic_DNA"/>
</dbReference>
<proteinExistence type="predicted"/>
<dbReference type="Gene3D" id="3.30.300.20">
    <property type="match status" value="1"/>
</dbReference>
<evidence type="ECO:0000256" key="1">
    <source>
        <dbReference type="ARBA" id="ARBA00022517"/>
    </source>
</evidence>
<dbReference type="InterPro" id="IPR023799">
    <property type="entry name" value="RbfA_dom_sf"/>
</dbReference>
<dbReference type="PANTHER" id="PTHR33515:SF1">
    <property type="entry name" value="RIBOSOME-BINDING FACTOR A, CHLOROPLASTIC-RELATED"/>
    <property type="match status" value="1"/>
</dbReference>